<keyword evidence="2" id="KW-1185">Reference proteome</keyword>
<accession>A0ACB8TTU5</accession>
<gene>
    <name evidence="1" type="ORF">BDY19DRAFT_966394</name>
</gene>
<dbReference type="EMBL" id="MU274931">
    <property type="protein sequence ID" value="KAI0085483.1"/>
    <property type="molecule type" value="Genomic_DNA"/>
</dbReference>
<sequence>MPPDVDAMLYLKKGKEREVPQPTDLAARMVAFQRKQAQITKPKERPDRPVPSASTSSKPLPTPRPQSPHRKMHAQPSIVVSQATPQIEHGPDDEDFTRRLKISHSSPRHATHKRVEQHQHTSPRGSGRLYNPNTDSIIRRPVITAEPDGMSEDDVAGVARSHGPPSLPRYQVRAPAGREGVRLFDPKKDNPYHPGLLMRPGGTNGSPPNPRAPPTPKSSGDWVSASSTSSASYAQSTISSSFTLNSTTTDSSASSAIFSNGPRSEDSAASASVLSSRLKQLYRRVVTIEDQLTKESDPEMQENLESSPQRIGVLLKTQQNGVIRKEVGLDDGDKDRYKRLVAKHKELSEAIHDLLTLTMAPSIPTSLRHIPTKYGLVGRMWKTAFYHLLETLRRAASSCPPEAEENVALEHLVSFIYYAYTFYSGLLDELNLAPFVGNWVESLGDLARYRSAVAQLLESRTVRAAPGTLTMGAIARASLPGHGLLCTGPGTPEVSAISEKNASPTPAVTPVRMPRIDDSPPASDGPQQPLMYSGMAPSVGIVAARQMEMLPEKEQWRLISREWFTKGLAHAPTSGKLHHYLGMLSRDAEPSEKEDLRAVYHFVKSMIATHPFTTSRETVLQMWSSTAQARRQAPDAGLTDLFLLLQGMIFTNIQLDDFKSVLARFEEKLMLEGGDVQEQDWIMMAVINIGSIFEYGRPSAVLRRVAGLQSDSPVAGTTNPQVSNSRMKVVSRKPDIDEKTMDVDDDEAPRSMASPAMSESAATNRHSNNLDLPLSLKYALQLTFTMLTHTLRNPIRQPHALSRSSLNPYITVMMTFLSTMLKDRIAERALARAIPWEEVARFYTTIPRRVIQEASKEVKLVSTGCDPLPEDWCLRGMGWGGKNVYERGFWKRAVNGEDKNYETDILDRRETDAALVDGIIEDEDDQDEEHAKGRSNTKDRWFRIARSAVRIGKVVNGLVYTPPIELDGRGEWRVEGALADKVAQWREEDRREKAEEERRLRGTRWNDDDDDMDVDEDVRMVDVDSMSEDESEDTTDEVRALKDRLKYLQSMLTSSKRTVPDNKRLRALSARENSARRLQLVPGYTVLVVDTNILLSSLSMIASLVESLEWTVVIPLPVIMELDGLASDTSVLGEAAVAASQYIVSHLRSHSTSLKIQTSKGNYLTNLNVRTEQFDLRDSQSWERNMDDLILRAAIWQSTHWVDRSVFLQSRGSKQDAANACKVVLLTFDRMRKSNLFVYRLDDWMSYLLTCCLICSSSQGSFTRGRCRGRARSCRPIGQPKAMSPPF</sequence>
<dbReference type="Proteomes" id="UP001055072">
    <property type="component" value="Unassembled WGS sequence"/>
</dbReference>
<comment type="caution">
    <text evidence="1">The sequence shown here is derived from an EMBL/GenBank/DDBJ whole genome shotgun (WGS) entry which is preliminary data.</text>
</comment>
<proteinExistence type="predicted"/>
<protein>
    <submittedName>
        <fullName evidence="1">Uncharacterized protein</fullName>
    </submittedName>
</protein>
<name>A0ACB8TTU5_9APHY</name>
<evidence type="ECO:0000313" key="1">
    <source>
        <dbReference type="EMBL" id="KAI0085483.1"/>
    </source>
</evidence>
<evidence type="ECO:0000313" key="2">
    <source>
        <dbReference type="Proteomes" id="UP001055072"/>
    </source>
</evidence>
<reference evidence="1" key="1">
    <citation type="journal article" date="2021" name="Environ. Microbiol.">
        <title>Gene family expansions and transcriptome signatures uncover fungal adaptations to wood decay.</title>
        <authorList>
            <person name="Hage H."/>
            <person name="Miyauchi S."/>
            <person name="Viragh M."/>
            <person name="Drula E."/>
            <person name="Min B."/>
            <person name="Chaduli D."/>
            <person name="Navarro D."/>
            <person name="Favel A."/>
            <person name="Norest M."/>
            <person name="Lesage-Meessen L."/>
            <person name="Balint B."/>
            <person name="Merenyi Z."/>
            <person name="de Eugenio L."/>
            <person name="Morin E."/>
            <person name="Martinez A.T."/>
            <person name="Baldrian P."/>
            <person name="Stursova M."/>
            <person name="Martinez M.J."/>
            <person name="Novotny C."/>
            <person name="Magnuson J.K."/>
            <person name="Spatafora J.W."/>
            <person name="Maurice S."/>
            <person name="Pangilinan J."/>
            <person name="Andreopoulos W."/>
            <person name="LaButti K."/>
            <person name="Hundley H."/>
            <person name="Na H."/>
            <person name="Kuo A."/>
            <person name="Barry K."/>
            <person name="Lipzen A."/>
            <person name="Henrissat B."/>
            <person name="Riley R."/>
            <person name="Ahrendt S."/>
            <person name="Nagy L.G."/>
            <person name="Grigoriev I.V."/>
            <person name="Martin F."/>
            <person name="Rosso M.N."/>
        </authorList>
    </citation>
    <scope>NUCLEOTIDE SEQUENCE</scope>
    <source>
        <strain evidence="1">CBS 384.51</strain>
    </source>
</reference>
<organism evidence="1 2">
    <name type="scientific">Irpex rosettiformis</name>
    <dbReference type="NCBI Taxonomy" id="378272"/>
    <lineage>
        <taxon>Eukaryota</taxon>
        <taxon>Fungi</taxon>
        <taxon>Dikarya</taxon>
        <taxon>Basidiomycota</taxon>
        <taxon>Agaricomycotina</taxon>
        <taxon>Agaricomycetes</taxon>
        <taxon>Polyporales</taxon>
        <taxon>Irpicaceae</taxon>
        <taxon>Irpex</taxon>
    </lineage>
</organism>